<dbReference type="SUPFAM" id="SSF55874">
    <property type="entry name" value="ATPase domain of HSP90 chaperone/DNA topoisomerase II/histidine kinase"/>
    <property type="match status" value="1"/>
</dbReference>
<dbReference type="InterPro" id="IPR001789">
    <property type="entry name" value="Sig_transdc_resp-reg_receiver"/>
</dbReference>
<keyword evidence="10" id="KW-0067">ATP-binding</keyword>
<dbReference type="NCBIfam" id="TIGR00229">
    <property type="entry name" value="sensory_box"/>
    <property type="match status" value="1"/>
</dbReference>
<keyword evidence="6 14" id="KW-0597">Phosphoprotein</keyword>
<dbReference type="Gene3D" id="1.10.287.130">
    <property type="match status" value="1"/>
</dbReference>
<evidence type="ECO:0000256" key="8">
    <source>
        <dbReference type="ARBA" id="ARBA00022692"/>
    </source>
</evidence>
<keyword evidence="9" id="KW-0418">Kinase</keyword>
<evidence type="ECO:0000256" key="6">
    <source>
        <dbReference type="ARBA" id="ARBA00022553"/>
    </source>
</evidence>
<dbReference type="Gene3D" id="3.40.50.2300">
    <property type="match status" value="1"/>
</dbReference>
<keyword evidence="10" id="KW-0547">Nucleotide-binding</keyword>
<evidence type="ECO:0000256" key="11">
    <source>
        <dbReference type="ARBA" id="ARBA00022989"/>
    </source>
</evidence>
<keyword evidence="11 15" id="KW-1133">Transmembrane helix</keyword>
<dbReference type="InterPro" id="IPR000014">
    <property type="entry name" value="PAS"/>
</dbReference>
<dbReference type="InterPro" id="IPR005467">
    <property type="entry name" value="His_kinase_dom"/>
</dbReference>
<dbReference type="CDD" id="cd17546">
    <property type="entry name" value="REC_hyHK_CKI1_RcsC-like"/>
    <property type="match status" value="1"/>
</dbReference>
<dbReference type="SUPFAM" id="SSF52172">
    <property type="entry name" value="CheY-like"/>
    <property type="match status" value="1"/>
</dbReference>
<keyword evidence="21" id="KW-1185">Reference proteome</keyword>
<evidence type="ECO:0000313" key="21">
    <source>
        <dbReference type="Proteomes" id="UP001157961"/>
    </source>
</evidence>
<evidence type="ECO:0000259" key="18">
    <source>
        <dbReference type="PROSITE" id="PS50112"/>
    </source>
</evidence>
<feature type="transmembrane region" description="Helical" evidence="15">
    <location>
        <begin position="33"/>
        <end position="56"/>
    </location>
</feature>
<dbReference type="InterPro" id="IPR036097">
    <property type="entry name" value="HisK_dim/P_sf"/>
</dbReference>
<evidence type="ECO:0000256" key="13">
    <source>
        <dbReference type="ARBA" id="ARBA00023136"/>
    </source>
</evidence>
<keyword evidence="5" id="KW-0997">Cell inner membrane</keyword>
<comment type="caution">
    <text evidence="20">The sequence shown here is derived from an EMBL/GenBank/DDBJ whole genome shotgun (WGS) entry which is preliminary data.</text>
</comment>
<evidence type="ECO:0000259" key="19">
    <source>
        <dbReference type="PROSITE" id="PS50113"/>
    </source>
</evidence>
<evidence type="ECO:0000259" key="16">
    <source>
        <dbReference type="PROSITE" id="PS50109"/>
    </source>
</evidence>
<feature type="domain" description="PAC" evidence="19">
    <location>
        <begin position="317"/>
        <end position="367"/>
    </location>
</feature>
<evidence type="ECO:0000256" key="14">
    <source>
        <dbReference type="PROSITE-ProRule" id="PRU00169"/>
    </source>
</evidence>
<dbReference type="InterPro" id="IPR011006">
    <property type="entry name" value="CheY-like_superfamily"/>
</dbReference>
<accession>A0ABY1P7E8</accession>
<evidence type="ECO:0000256" key="3">
    <source>
        <dbReference type="ARBA" id="ARBA00012438"/>
    </source>
</evidence>
<dbReference type="SMART" id="SM00387">
    <property type="entry name" value="HATPase_c"/>
    <property type="match status" value="1"/>
</dbReference>
<keyword evidence="7" id="KW-0808">Transferase</keyword>
<dbReference type="SUPFAM" id="SSF47226">
    <property type="entry name" value="Histidine-containing phosphotransfer domain, HPT domain"/>
    <property type="match status" value="1"/>
</dbReference>
<dbReference type="EC" id="2.7.13.3" evidence="3"/>
<dbReference type="PROSITE" id="PS50113">
    <property type="entry name" value="PAC"/>
    <property type="match status" value="1"/>
</dbReference>
<dbReference type="InterPro" id="IPR013767">
    <property type="entry name" value="PAS_fold"/>
</dbReference>
<evidence type="ECO:0000256" key="5">
    <source>
        <dbReference type="ARBA" id="ARBA00022519"/>
    </source>
</evidence>
<gene>
    <name evidence="20" type="ORF">SAMN06265373_105308</name>
</gene>
<keyword evidence="8 15" id="KW-0812">Transmembrane</keyword>
<evidence type="ECO:0000256" key="15">
    <source>
        <dbReference type="SAM" id="Phobius"/>
    </source>
</evidence>
<protein>
    <recommendedName>
        <fullName evidence="3">histidine kinase</fullName>
        <ecNumber evidence="3">2.7.13.3</ecNumber>
    </recommendedName>
</protein>
<evidence type="ECO:0000256" key="9">
    <source>
        <dbReference type="ARBA" id="ARBA00022777"/>
    </source>
</evidence>
<keyword evidence="13 15" id="KW-0472">Membrane</keyword>
<dbReference type="PANTHER" id="PTHR43047">
    <property type="entry name" value="TWO-COMPONENT HISTIDINE PROTEIN KINASE"/>
    <property type="match status" value="1"/>
</dbReference>
<keyword evidence="12" id="KW-0902">Two-component regulatory system</keyword>
<sequence length="856" mass="93423">MCHRVILVSRLPTSAFAVGTSPSLRRSRRLRVLGVILATLIAVLLVFAFVTASQVFTNLRNIKLLASNDMEWSLAQIELETRDFAGALEAARLAPDPDLDRLRLRFDIFYSRISTMASAPAYLRLTVVPEFDAALARVNSFANAAVPIIDSPDSALLDSLPLLSVQSAHLRADARAMSLSGIALYAAENDKARQRITTTLYRLATIALLLIAAVVGLLVNLLFANRSARQTGAALSQAYRRISTILTTSMDGVLVVDGTGAVLEFNKASEAIFGYRYEDIRGKNIQELIAPPDLRDSHYRAMERILTGQDRHAAGKGRVRMDAKRSDGSIFPIEIAIEMAEDNDERILIGFLHDISDRVAAEKELLETRDRALAGERAKAEFLAVMSHEIRTPLNGILGNLSLLNDTALSPIQTRYLRNMEISGRVLMRHVDTVLDITRFEAGKLDVNIARTDLSSLLQELVDSQLSAANRHGTTLNWRWEGPARAWVRTDRAALEQVLLNLVGNAIKFTDDGTITIEAEALSETINGLPVMELRVSDTGIGISEDRLPKVFDDFVTNDPTLGRVPGGTGLGLGIARRIVTALGGEIGVESTPAQGSTFWVRLPMEEGRQPPATKPSGPAPEITHLHMLVVEDNDINRELAQELLQREGHWVTLATDGEEGVRLAGEKPYDMILMDIAMPVMDGLQATKEIRGSSGPNRDTPIVAVSANILPEDRDRFLAAGMTAFLAKPISRPSLQKMLQDTFAGPAASNTSPATRAGLPRDTYKRLQSRFLEEGDALVAALTAPYRDFQNVAKRCHDLSGAAAIFGAHALHDVLAQADTAAKQGNHRLFEEQVAQIPPLWRATHTDLTAADAAE</sequence>
<comment type="subcellular location">
    <subcellularLocation>
        <location evidence="2">Cell inner membrane</location>
        <topology evidence="2">Multi-pass membrane protein</topology>
    </subcellularLocation>
</comment>
<dbReference type="SUPFAM" id="SSF47384">
    <property type="entry name" value="Homodimeric domain of signal transducing histidine kinase"/>
    <property type="match status" value="1"/>
</dbReference>
<feature type="domain" description="PAS" evidence="18">
    <location>
        <begin position="238"/>
        <end position="309"/>
    </location>
</feature>
<dbReference type="Pfam" id="PF00072">
    <property type="entry name" value="Response_reg"/>
    <property type="match status" value="1"/>
</dbReference>
<dbReference type="InterPro" id="IPR003661">
    <property type="entry name" value="HisK_dim/P_dom"/>
</dbReference>
<dbReference type="InterPro" id="IPR035965">
    <property type="entry name" value="PAS-like_dom_sf"/>
</dbReference>
<feature type="modified residue" description="4-aspartylphosphate" evidence="14">
    <location>
        <position position="676"/>
    </location>
</feature>
<dbReference type="PROSITE" id="PS50110">
    <property type="entry name" value="RESPONSE_REGULATORY"/>
    <property type="match status" value="1"/>
</dbReference>
<dbReference type="EMBL" id="FXTY01000005">
    <property type="protein sequence ID" value="SMP26768.1"/>
    <property type="molecule type" value="Genomic_DNA"/>
</dbReference>
<keyword evidence="4" id="KW-1003">Cell membrane</keyword>
<dbReference type="Gene3D" id="3.30.565.10">
    <property type="entry name" value="Histidine kinase-like ATPase, C-terminal domain"/>
    <property type="match status" value="1"/>
</dbReference>
<feature type="domain" description="Histidine kinase" evidence="16">
    <location>
        <begin position="385"/>
        <end position="607"/>
    </location>
</feature>
<dbReference type="Pfam" id="PF00512">
    <property type="entry name" value="HisKA"/>
    <property type="match status" value="1"/>
</dbReference>
<evidence type="ECO:0000313" key="20">
    <source>
        <dbReference type="EMBL" id="SMP26768.1"/>
    </source>
</evidence>
<dbReference type="CDD" id="cd00130">
    <property type="entry name" value="PAS"/>
    <property type="match status" value="1"/>
</dbReference>
<evidence type="ECO:0000256" key="7">
    <source>
        <dbReference type="ARBA" id="ARBA00022679"/>
    </source>
</evidence>
<evidence type="ECO:0000256" key="1">
    <source>
        <dbReference type="ARBA" id="ARBA00000085"/>
    </source>
</evidence>
<dbReference type="SMART" id="SM00448">
    <property type="entry name" value="REC"/>
    <property type="match status" value="1"/>
</dbReference>
<dbReference type="CDD" id="cd16922">
    <property type="entry name" value="HATPase_EvgS-ArcB-TorS-like"/>
    <property type="match status" value="1"/>
</dbReference>
<name>A0ABY1P7E8_9RHOB</name>
<dbReference type="SUPFAM" id="SSF55785">
    <property type="entry name" value="PYP-like sensor domain (PAS domain)"/>
    <property type="match status" value="1"/>
</dbReference>
<organism evidence="20 21">
    <name type="scientific">Shimia sagamensis</name>
    <dbReference type="NCBI Taxonomy" id="1566352"/>
    <lineage>
        <taxon>Bacteria</taxon>
        <taxon>Pseudomonadati</taxon>
        <taxon>Pseudomonadota</taxon>
        <taxon>Alphaproteobacteria</taxon>
        <taxon>Rhodobacterales</taxon>
        <taxon>Roseobacteraceae</taxon>
    </lineage>
</organism>
<evidence type="ECO:0000259" key="17">
    <source>
        <dbReference type="PROSITE" id="PS50110"/>
    </source>
</evidence>
<dbReference type="InterPro" id="IPR000700">
    <property type="entry name" value="PAS-assoc_C"/>
</dbReference>
<evidence type="ECO:0000256" key="10">
    <source>
        <dbReference type="ARBA" id="ARBA00022840"/>
    </source>
</evidence>
<evidence type="ECO:0000256" key="4">
    <source>
        <dbReference type="ARBA" id="ARBA00022475"/>
    </source>
</evidence>
<dbReference type="PROSITE" id="PS50109">
    <property type="entry name" value="HIS_KIN"/>
    <property type="match status" value="1"/>
</dbReference>
<evidence type="ECO:0000256" key="2">
    <source>
        <dbReference type="ARBA" id="ARBA00004429"/>
    </source>
</evidence>
<dbReference type="PROSITE" id="PS50112">
    <property type="entry name" value="PAS"/>
    <property type="match status" value="1"/>
</dbReference>
<dbReference type="PANTHER" id="PTHR43047:SF64">
    <property type="entry name" value="HISTIDINE KINASE CONTAINING CHEY-HOMOLOGOUS RECEIVER DOMAIN AND PAS DOMAIN-RELATED"/>
    <property type="match status" value="1"/>
</dbReference>
<dbReference type="Gene3D" id="3.30.450.20">
    <property type="entry name" value="PAS domain"/>
    <property type="match status" value="1"/>
</dbReference>
<dbReference type="Gene3D" id="1.20.120.160">
    <property type="entry name" value="HPT domain"/>
    <property type="match status" value="1"/>
</dbReference>
<dbReference type="SMART" id="SM00388">
    <property type="entry name" value="HisKA"/>
    <property type="match status" value="1"/>
</dbReference>
<dbReference type="SMART" id="SM00091">
    <property type="entry name" value="PAS"/>
    <property type="match status" value="1"/>
</dbReference>
<dbReference type="InterPro" id="IPR003594">
    <property type="entry name" value="HATPase_dom"/>
</dbReference>
<dbReference type="Pfam" id="PF01627">
    <property type="entry name" value="Hpt"/>
    <property type="match status" value="1"/>
</dbReference>
<dbReference type="InterPro" id="IPR036641">
    <property type="entry name" value="HPT_dom_sf"/>
</dbReference>
<dbReference type="PRINTS" id="PR00344">
    <property type="entry name" value="BCTRLSENSOR"/>
</dbReference>
<dbReference type="InterPro" id="IPR004358">
    <property type="entry name" value="Sig_transdc_His_kin-like_C"/>
</dbReference>
<feature type="domain" description="Response regulatory" evidence="17">
    <location>
        <begin position="627"/>
        <end position="744"/>
    </location>
</feature>
<dbReference type="Pfam" id="PF02518">
    <property type="entry name" value="HATPase_c"/>
    <property type="match status" value="1"/>
</dbReference>
<comment type="catalytic activity">
    <reaction evidence="1">
        <text>ATP + protein L-histidine = ADP + protein N-phospho-L-histidine.</text>
        <dbReference type="EC" id="2.7.13.3"/>
    </reaction>
</comment>
<dbReference type="Pfam" id="PF00989">
    <property type="entry name" value="PAS"/>
    <property type="match status" value="1"/>
</dbReference>
<dbReference type="InterPro" id="IPR036890">
    <property type="entry name" value="HATPase_C_sf"/>
</dbReference>
<dbReference type="CDD" id="cd00082">
    <property type="entry name" value="HisKA"/>
    <property type="match status" value="1"/>
</dbReference>
<reference evidence="20 21" key="1">
    <citation type="submission" date="2017-05" db="EMBL/GenBank/DDBJ databases">
        <authorList>
            <person name="Varghese N."/>
            <person name="Submissions S."/>
        </authorList>
    </citation>
    <scope>NUCLEOTIDE SEQUENCE [LARGE SCALE GENOMIC DNA]</scope>
    <source>
        <strain evidence="20 21">DSM 29734</strain>
    </source>
</reference>
<feature type="transmembrane region" description="Helical" evidence="15">
    <location>
        <begin position="200"/>
        <end position="223"/>
    </location>
</feature>
<dbReference type="Proteomes" id="UP001157961">
    <property type="component" value="Unassembled WGS sequence"/>
</dbReference>
<evidence type="ECO:0000256" key="12">
    <source>
        <dbReference type="ARBA" id="ARBA00023012"/>
    </source>
</evidence>
<dbReference type="InterPro" id="IPR008207">
    <property type="entry name" value="Sig_transdc_His_kin_Hpt_dom"/>
</dbReference>
<proteinExistence type="predicted"/>